<proteinExistence type="predicted"/>
<dbReference type="Proteomes" id="UP000828390">
    <property type="component" value="Unassembled WGS sequence"/>
</dbReference>
<dbReference type="GO" id="GO:0030286">
    <property type="term" value="C:dynein complex"/>
    <property type="evidence" value="ECO:0007669"/>
    <property type="project" value="InterPro"/>
</dbReference>
<keyword evidence="2" id="KW-1185">Reference proteome</keyword>
<dbReference type="GO" id="GO:0045505">
    <property type="term" value="F:dynein intermediate chain binding"/>
    <property type="evidence" value="ECO:0007669"/>
    <property type="project" value="InterPro"/>
</dbReference>
<dbReference type="InterPro" id="IPR026983">
    <property type="entry name" value="DHC"/>
</dbReference>
<protein>
    <submittedName>
        <fullName evidence="1">Uncharacterized protein</fullName>
    </submittedName>
</protein>
<name>A0A9D4M0N4_DREPO</name>
<organism evidence="1 2">
    <name type="scientific">Dreissena polymorpha</name>
    <name type="common">Zebra mussel</name>
    <name type="synonym">Mytilus polymorpha</name>
    <dbReference type="NCBI Taxonomy" id="45954"/>
    <lineage>
        <taxon>Eukaryota</taxon>
        <taxon>Metazoa</taxon>
        <taxon>Spiralia</taxon>
        <taxon>Lophotrochozoa</taxon>
        <taxon>Mollusca</taxon>
        <taxon>Bivalvia</taxon>
        <taxon>Autobranchia</taxon>
        <taxon>Heteroconchia</taxon>
        <taxon>Euheterodonta</taxon>
        <taxon>Imparidentia</taxon>
        <taxon>Neoheterodontei</taxon>
        <taxon>Myida</taxon>
        <taxon>Dreissenoidea</taxon>
        <taxon>Dreissenidae</taxon>
        <taxon>Dreissena</taxon>
    </lineage>
</organism>
<dbReference type="GO" id="GO:0007018">
    <property type="term" value="P:microtubule-based movement"/>
    <property type="evidence" value="ECO:0007669"/>
    <property type="project" value="InterPro"/>
</dbReference>
<dbReference type="AlphaFoldDB" id="A0A9D4M0N4"/>
<evidence type="ECO:0000313" key="2">
    <source>
        <dbReference type="Proteomes" id="UP000828390"/>
    </source>
</evidence>
<dbReference type="Gene3D" id="1.20.58.1120">
    <property type="match status" value="1"/>
</dbReference>
<accession>A0A9D4M0N4</accession>
<reference evidence="1" key="2">
    <citation type="submission" date="2020-11" db="EMBL/GenBank/DDBJ databases">
        <authorList>
            <person name="McCartney M.A."/>
            <person name="Auch B."/>
            <person name="Kono T."/>
            <person name="Mallez S."/>
            <person name="Becker A."/>
            <person name="Gohl D.M."/>
            <person name="Silverstein K.A.T."/>
            <person name="Koren S."/>
            <person name="Bechman K.B."/>
            <person name="Herman A."/>
            <person name="Abrahante J.E."/>
            <person name="Garbe J."/>
        </authorList>
    </citation>
    <scope>NUCLEOTIDE SEQUENCE</scope>
    <source>
        <strain evidence="1">Duluth1</strain>
        <tissue evidence="1">Whole animal</tissue>
    </source>
</reference>
<dbReference type="PANTHER" id="PTHR22878:SF70">
    <property type="entry name" value="DYNEIN HEAVY CHAIN 2, AXONEMAL"/>
    <property type="match status" value="1"/>
</dbReference>
<dbReference type="PANTHER" id="PTHR22878">
    <property type="entry name" value="DYNEIN HEAVY CHAIN 6, AXONEMAL-LIKE-RELATED"/>
    <property type="match status" value="1"/>
</dbReference>
<dbReference type="GO" id="GO:0051959">
    <property type="term" value="F:dynein light intermediate chain binding"/>
    <property type="evidence" value="ECO:0007669"/>
    <property type="project" value="InterPro"/>
</dbReference>
<dbReference type="EMBL" id="JAIWYP010000002">
    <property type="protein sequence ID" value="KAH3867072.1"/>
    <property type="molecule type" value="Genomic_DNA"/>
</dbReference>
<evidence type="ECO:0000313" key="1">
    <source>
        <dbReference type="EMBL" id="KAH3867072.1"/>
    </source>
</evidence>
<sequence length="80" mass="9160">MVEKWLLQVEDVMISSLRTVIINSKDVYPKTPRNQWVLQWPGQVVLCVSSMFWTSEVVEAMEQGQTGLEVTLPTAFFLSI</sequence>
<reference evidence="1" key="1">
    <citation type="journal article" date="2019" name="bioRxiv">
        <title>The Genome of the Zebra Mussel, Dreissena polymorpha: A Resource for Invasive Species Research.</title>
        <authorList>
            <person name="McCartney M.A."/>
            <person name="Auch B."/>
            <person name="Kono T."/>
            <person name="Mallez S."/>
            <person name="Zhang Y."/>
            <person name="Obille A."/>
            <person name="Becker A."/>
            <person name="Abrahante J.E."/>
            <person name="Garbe J."/>
            <person name="Badalamenti J.P."/>
            <person name="Herman A."/>
            <person name="Mangelson H."/>
            <person name="Liachko I."/>
            <person name="Sullivan S."/>
            <person name="Sone E.D."/>
            <person name="Koren S."/>
            <person name="Silverstein K.A.T."/>
            <person name="Beckman K.B."/>
            <person name="Gohl D.M."/>
        </authorList>
    </citation>
    <scope>NUCLEOTIDE SEQUENCE</scope>
    <source>
        <strain evidence="1">Duluth1</strain>
        <tissue evidence="1">Whole animal</tissue>
    </source>
</reference>
<comment type="caution">
    <text evidence="1">The sequence shown here is derived from an EMBL/GenBank/DDBJ whole genome shotgun (WGS) entry which is preliminary data.</text>
</comment>
<gene>
    <name evidence="1" type="ORF">DPMN_030197</name>
</gene>